<dbReference type="AlphaFoldDB" id="A0A7R9A3I4"/>
<feature type="region of interest" description="Disordered" evidence="6">
    <location>
        <begin position="72"/>
        <end position="96"/>
    </location>
</feature>
<evidence type="ECO:0000313" key="8">
    <source>
        <dbReference type="EMBL" id="CAD7246865.1"/>
    </source>
</evidence>
<reference evidence="8" key="1">
    <citation type="submission" date="2020-11" db="EMBL/GenBank/DDBJ databases">
        <authorList>
            <person name="Tran Van P."/>
        </authorList>
    </citation>
    <scope>NUCLEOTIDE SEQUENCE</scope>
</reference>
<dbReference type="Pfam" id="PF01607">
    <property type="entry name" value="CBM_14"/>
    <property type="match status" value="2"/>
</dbReference>
<accession>A0A7R9A3I4</accession>
<evidence type="ECO:0000256" key="2">
    <source>
        <dbReference type="ARBA" id="ARBA00022729"/>
    </source>
</evidence>
<dbReference type="PROSITE" id="PS50940">
    <property type="entry name" value="CHIT_BIND_II"/>
    <property type="match status" value="2"/>
</dbReference>
<feature type="domain" description="Chitin-binding type-2" evidence="7">
    <location>
        <begin position="11"/>
        <end position="67"/>
    </location>
</feature>
<keyword evidence="1" id="KW-0147">Chitin-binding</keyword>
<protein>
    <recommendedName>
        <fullName evidence="7">Chitin-binding type-2 domain-containing protein</fullName>
    </recommendedName>
</protein>
<dbReference type="PANTHER" id="PTHR23301">
    <property type="entry name" value="CHITIN BINDING PERITROPHIN-A"/>
    <property type="match status" value="1"/>
</dbReference>
<evidence type="ECO:0000256" key="4">
    <source>
        <dbReference type="ARBA" id="ARBA00023157"/>
    </source>
</evidence>
<proteinExistence type="predicted"/>
<keyword evidence="4" id="KW-1015">Disulfide bond</keyword>
<name>A0A7R9A3I4_9CRUS</name>
<evidence type="ECO:0000256" key="1">
    <source>
        <dbReference type="ARBA" id="ARBA00022669"/>
    </source>
</evidence>
<dbReference type="SUPFAM" id="SSF57625">
    <property type="entry name" value="Invertebrate chitin-binding proteins"/>
    <property type="match status" value="2"/>
</dbReference>
<dbReference type="InterPro" id="IPR051940">
    <property type="entry name" value="Chitin_bind-dev_reg"/>
</dbReference>
<evidence type="ECO:0000313" key="9">
    <source>
        <dbReference type="Proteomes" id="UP000677054"/>
    </source>
</evidence>
<dbReference type="GO" id="GO:0005576">
    <property type="term" value="C:extracellular region"/>
    <property type="evidence" value="ECO:0007669"/>
    <property type="project" value="InterPro"/>
</dbReference>
<feature type="region of interest" description="Disordered" evidence="6">
    <location>
        <begin position="154"/>
        <end position="231"/>
    </location>
</feature>
<feature type="domain" description="Chitin-binding type-2" evidence="7">
    <location>
        <begin position="98"/>
        <end position="155"/>
    </location>
</feature>
<gene>
    <name evidence="8" type="ORF">DSTB1V02_LOCUS6708</name>
</gene>
<dbReference type="EMBL" id="LR900778">
    <property type="protein sequence ID" value="CAD7246865.1"/>
    <property type="molecule type" value="Genomic_DNA"/>
</dbReference>
<keyword evidence="9" id="KW-1185">Reference proteome</keyword>
<keyword evidence="3" id="KW-0677">Repeat</keyword>
<organism evidence="8">
    <name type="scientific">Darwinula stevensoni</name>
    <dbReference type="NCBI Taxonomy" id="69355"/>
    <lineage>
        <taxon>Eukaryota</taxon>
        <taxon>Metazoa</taxon>
        <taxon>Ecdysozoa</taxon>
        <taxon>Arthropoda</taxon>
        <taxon>Crustacea</taxon>
        <taxon>Oligostraca</taxon>
        <taxon>Ostracoda</taxon>
        <taxon>Podocopa</taxon>
        <taxon>Podocopida</taxon>
        <taxon>Darwinulocopina</taxon>
        <taxon>Darwinuloidea</taxon>
        <taxon>Darwinulidae</taxon>
        <taxon>Darwinula</taxon>
    </lineage>
</organism>
<dbReference type="OrthoDB" id="6382577at2759"/>
<evidence type="ECO:0000259" key="7">
    <source>
        <dbReference type="PROSITE" id="PS50940"/>
    </source>
</evidence>
<evidence type="ECO:0000256" key="3">
    <source>
        <dbReference type="ARBA" id="ARBA00022737"/>
    </source>
</evidence>
<dbReference type="Gene3D" id="2.170.140.10">
    <property type="entry name" value="Chitin binding domain"/>
    <property type="match status" value="1"/>
</dbReference>
<dbReference type="EMBL" id="CAJPEV010001261">
    <property type="protein sequence ID" value="CAG0891705.1"/>
    <property type="molecule type" value="Genomic_DNA"/>
</dbReference>
<dbReference type="InterPro" id="IPR002557">
    <property type="entry name" value="Chitin-bd_dom"/>
</dbReference>
<feature type="compositionally biased region" description="Basic and acidic residues" evidence="6">
    <location>
        <begin position="160"/>
        <end position="231"/>
    </location>
</feature>
<sequence>MRLVTHAGILALECKDGDAWRVGNSCNFYFLCHHNAAYVTACPQHTYFHADIKSCSHNLPPEEECQPIVKGEKQEEEGAESEMTSEGTSEPPPTPSDWFECPELNGLFSHPYNCSGYFQCSNGLAYEFHCEGGLHFDPATEECNWPDELEDPCVPSTTVDNRHLPQDHRHPPVDNRHLPQDHRHPPVDNRHLPQDHRHPPVDNRHLPQDHRRSPVDKRHLPQDHRPPPLLQHEGEVAKCSGKNCAETEAEVKVDRVHHPLPFALHLLVRLRPLLVS</sequence>
<evidence type="ECO:0000256" key="6">
    <source>
        <dbReference type="SAM" id="MobiDB-lite"/>
    </source>
</evidence>
<keyword evidence="5" id="KW-0325">Glycoprotein</keyword>
<dbReference type="SMART" id="SM00494">
    <property type="entry name" value="ChtBD2"/>
    <property type="match status" value="2"/>
</dbReference>
<dbReference type="InterPro" id="IPR036508">
    <property type="entry name" value="Chitin-bd_dom_sf"/>
</dbReference>
<dbReference type="Proteomes" id="UP000677054">
    <property type="component" value="Unassembled WGS sequence"/>
</dbReference>
<dbReference type="GO" id="GO:0008061">
    <property type="term" value="F:chitin binding"/>
    <property type="evidence" value="ECO:0007669"/>
    <property type="project" value="UniProtKB-KW"/>
</dbReference>
<evidence type="ECO:0000256" key="5">
    <source>
        <dbReference type="ARBA" id="ARBA00023180"/>
    </source>
</evidence>
<dbReference type="PANTHER" id="PTHR23301:SF0">
    <property type="entry name" value="CHITIN-BINDING TYPE-2 DOMAIN-CONTAINING PROTEIN-RELATED"/>
    <property type="match status" value="1"/>
</dbReference>
<keyword evidence="2" id="KW-0732">Signal</keyword>